<evidence type="ECO:0000256" key="1">
    <source>
        <dbReference type="SAM" id="MobiDB-lite"/>
    </source>
</evidence>
<dbReference type="EnsemblPlants" id="evm.model.01.877">
    <property type="protein sequence ID" value="cds.evm.model.01.877"/>
    <property type="gene ID" value="evm.TU.01.877"/>
</dbReference>
<evidence type="ECO:0000313" key="3">
    <source>
        <dbReference type="Proteomes" id="UP000596661"/>
    </source>
</evidence>
<keyword evidence="3" id="KW-1185">Reference proteome</keyword>
<dbReference type="EMBL" id="UZAU01000018">
    <property type="status" value="NOT_ANNOTATED_CDS"/>
    <property type="molecule type" value="Genomic_DNA"/>
</dbReference>
<dbReference type="AlphaFoldDB" id="A0A803NR81"/>
<dbReference type="Proteomes" id="UP000596661">
    <property type="component" value="Chromosome 1"/>
</dbReference>
<sequence>MLSDQQPEEHTHRCKNVPPPTTGLLSALPSTGDIAPVQRNVLASTAVDRQSGNGADEGASNTYGDTRALGCLDNKADISGFELSESLGFESSVIMRSVNLNDDSYRAVLEGLPPSSRSILKPRNETAMSERIVRRNSIGSGLENLPPFLSSMDEFGRPRYVLERVRSDGRLKIFMGKNKQRRGVVRTPSLDGETTTRLMLPYTSPDQ</sequence>
<accession>A0A803NR81</accession>
<name>A0A803NR81_CANSA</name>
<dbReference type="Gramene" id="evm.model.01.877">
    <property type="protein sequence ID" value="cds.evm.model.01.877"/>
    <property type="gene ID" value="evm.TU.01.877"/>
</dbReference>
<organism evidence="2 3">
    <name type="scientific">Cannabis sativa</name>
    <name type="common">Hemp</name>
    <name type="synonym">Marijuana</name>
    <dbReference type="NCBI Taxonomy" id="3483"/>
    <lineage>
        <taxon>Eukaryota</taxon>
        <taxon>Viridiplantae</taxon>
        <taxon>Streptophyta</taxon>
        <taxon>Embryophyta</taxon>
        <taxon>Tracheophyta</taxon>
        <taxon>Spermatophyta</taxon>
        <taxon>Magnoliopsida</taxon>
        <taxon>eudicotyledons</taxon>
        <taxon>Gunneridae</taxon>
        <taxon>Pentapetalae</taxon>
        <taxon>rosids</taxon>
        <taxon>fabids</taxon>
        <taxon>Rosales</taxon>
        <taxon>Cannabaceae</taxon>
        <taxon>Cannabis</taxon>
    </lineage>
</organism>
<proteinExistence type="predicted"/>
<reference evidence="2" key="1">
    <citation type="submission" date="2018-11" db="EMBL/GenBank/DDBJ databases">
        <authorList>
            <person name="Grassa J C."/>
        </authorList>
    </citation>
    <scope>NUCLEOTIDE SEQUENCE [LARGE SCALE GENOMIC DNA]</scope>
</reference>
<protein>
    <submittedName>
        <fullName evidence="2">Uncharacterized protein</fullName>
    </submittedName>
</protein>
<evidence type="ECO:0000313" key="2">
    <source>
        <dbReference type="EnsemblPlants" id="cds.evm.model.01.877"/>
    </source>
</evidence>
<feature type="region of interest" description="Disordered" evidence="1">
    <location>
        <begin position="1"/>
        <end position="23"/>
    </location>
</feature>
<reference evidence="2" key="2">
    <citation type="submission" date="2021-03" db="UniProtKB">
        <authorList>
            <consortium name="EnsemblPlants"/>
        </authorList>
    </citation>
    <scope>IDENTIFICATION</scope>
</reference>